<evidence type="ECO:0000256" key="1">
    <source>
        <dbReference type="ARBA" id="ARBA00022801"/>
    </source>
</evidence>
<evidence type="ECO:0000259" key="2">
    <source>
        <dbReference type="Pfam" id="PF01979"/>
    </source>
</evidence>
<dbReference type="PATRIC" id="fig|1469144.9.peg.2350"/>
<proteinExistence type="predicted"/>
<dbReference type="InterPro" id="IPR011059">
    <property type="entry name" value="Metal-dep_hydrolase_composite"/>
</dbReference>
<dbReference type="PANTHER" id="PTHR11113">
    <property type="entry name" value="N-ACETYLGLUCOSAMINE-6-PHOSPHATE DEACETYLASE"/>
    <property type="match status" value="1"/>
</dbReference>
<comment type="caution">
    <text evidence="3">The sequence shown here is derived from an EMBL/GenBank/DDBJ whole genome shotgun (WGS) entry which is preliminary data.</text>
</comment>
<evidence type="ECO:0000313" key="4">
    <source>
        <dbReference type="Proteomes" id="UP000070598"/>
    </source>
</evidence>
<protein>
    <recommendedName>
        <fullName evidence="2">Amidohydrolase-related domain-containing protein</fullName>
    </recommendedName>
</protein>
<evidence type="ECO:0000313" key="3">
    <source>
        <dbReference type="EMBL" id="KWX08558.1"/>
    </source>
</evidence>
<dbReference type="PANTHER" id="PTHR11113:SF14">
    <property type="entry name" value="N-ACETYLGLUCOSAMINE-6-PHOSPHATE DEACETYLASE"/>
    <property type="match status" value="1"/>
</dbReference>
<gene>
    <name evidence="3" type="ORF">TR74_14505</name>
</gene>
<sequence length="65" mass="7106">MREVGVPIEQASRAASLTPARLLGLDGRIGSIEEGKDADLVVLDDDLEVVAVMRRGEWVREFARA</sequence>
<organism evidence="3 4">
    <name type="scientific">Carbonactinospora thermoautotrophica</name>
    <dbReference type="NCBI Taxonomy" id="1469144"/>
    <lineage>
        <taxon>Bacteria</taxon>
        <taxon>Bacillati</taxon>
        <taxon>Actinomycetota</taxon>
        <taxon>Actinomycetes</taxon>
        <taxon>Kitasatosporales</taxon>
        <taxon>Carbonactinosporaceae</taxon>
        <taxon>Carbonactinospora</taxon>
    </lineage>
</organism>
<dbReference type="Pfam" id="PF01979">
    <property type="entry name" value="Amidohydro_1"/>
    <property type="match status" value="1"/>
</dbReference>
<dbReference type="GO" id="GO:0006046">
    <property type="term" value="P:N-acetylglucosamine catabolic process"/>
    <property type="evidence" value="ECO:0007669"/>
    <property type="project" value="TreeGrafter"/>
</dbReference>
<reference evidence="4" key="1">
    <citation type="submission" date="2015-02" db="EMBL/GenBank/DDBJ databases">
        <title>Physiological reanalysis, assessment of diazotrophy, and genome sequences of multiple isolates of Streptomyces thermoautotrophicus.</title>
        <authorList>
            <person name="MacKellar D.C."/>
            <person name="Lieber L."/>
            <person name="Norman J."/>
            <person name="Bolger A."/>
            <person name="Tobin C."/>
            <person name="Murray J.W."/>
            <person name="Friesen M."/>
            <person name="Prell J."/>
        </authorList>
    </citation>
    <scope>NUCLEOTIDE SEQUENCE [LARGE SCALE GENOMIC DNA]</scope>
    <source>
        <strain evidence="4">UBT1</strain>
    </source>
</reference>
<dbReference type="Proteomes" id="UP000070598">
    <property type="component" value="Unassembled WGS sequence"/>
</dbReference>
<dbReference type="Gene3D" id="2.30.40.10">
    <property type="entry name" value="Urease, subunit C, domain 1"/>
    <property type="match status" value="1"/>
</dbReference>
<dbReference type="AlphaFoldDB" id="A0A132NER0"/>
<dbReference type="GO" id="GO:0008448">
    <property type="term" value="F:N-acetylglucosamine-6-phosphate deacetylase activity"/>
    <property type="evidence" value="ECO:0007669"/>
    <property type="project" value="TreeGrafter"/>
</dbReference>
<dbReference type="InterPro" id="IPR006680">
    <property type="entry name" value="Amidohydro-rel"/>
</dbReference>
<dbReference type="Gene3D" id="3.20.20.140">
    <property type="entry name" value="Metal-dependent hydrolases"/>
    <property type="match status" value="1"/>
</dbReference>
<dbReference type="EMBL" id="JYIK01000968">
    <property type="protein sequence ID" value="KWX08558.1"/>
    <property type="molecule type" value="Genomic_DNA"/>
</dbReference>
<accession>A0A132NER0</accession>
<keyword evidence="1" id="KW-0378">Hydrolase</keyword>
<dbReference type="SUPFAM" id="SSF51338">
    <property type="entry name" value="Composite domain of metallo-dependent hydrolases"/>
    <property type="match status" value="1"/>
</dbReference>
<feature type="domain" description="Amidohydrolase-related" evidence="2">
    <location>
        <begin position="3"/>
        <end position="59"/>
    </location>
</feature>
<name>A0A132NER0_9ACTN</name>